<dbReference type="InterPro" id="IPR013830">
    <property type="entry name" value="SGNH_hydro"/>
</dbReference>
<protein>
    <submittedName>
        <fullName evidence="4">Acetylhydrolase</fullName>
    </submittedName>
</protein>
<feature type="domain" description="SGNH hydrolase-type esterase N-terminal" evidence="3">
    <location>
        <begin position="24"/>
        <end position="172"/>
    </location>
</feature>
<dbReference type="InterPro" id="IPR051532">
    <property type="entry name" value="Ester_Hydrolysis_Enzymes"/>
</dbReference>
<comment type="caution">
    <text evidence="4">The sequence shown here is derived from an EMBL/GenBank/DDBJ whole genome shotgun (WGS) entry which is preliminary data.</text>
</comment>
<dbReference type="Gene3D" id="2.60.120.260">
    <property type="entry name" value="Galactose-binding domain-like"/>
    <property type="match status" value="1"/>
</dbReference>
<evidence type="ECO:0000259" key="2">
    <source>
        <dbReference type="Pfam" id="PF14606"/>
    </source>
</evidence>
<feature type="domain" description="SGNH hydrolase-type esterase" evidence="2">
    <location>
        <begin position="182"/>
        <end position="362"/>
    </location>
</feature>
<dbReference type="EMBL" id="WNXC01000001">
    <property type="protein sequence ID" value="MBB2147644.1"/>
    <property type="molecule type" value="Genomic_DNA"/>
</dbReference>
<dbReference type="Pfam" id="PF13472">
    <property type="entry name" value="Lipase_GDSL_2"/>
    <property type="match status" value="1"/>
</dbReference>
<dbReference type="PANTHER" id="PTHR30383:SF5">
    <property type="entry name" value="SGNH HYDROLASE-TYPE ESTERASE DOMAIN-CONTAINING PROTEIN"/>
    <property type="match status" value="1"/>
</dbReference>
<evidence type="ECO:0000259" key="1">
    <source>
        <dbReference type="Pfam" id="PF13472"/>
    </source>
</evidence>
<feature type="domain" description="SGNH hydrolase-type esterase" evidence="1">
    <location>
        <begin position="409"/>
        <end position="586"/>
    </location>
</feature>
<accession>A0ABR6ES48</accession>
<name>A0ABR6ES48_9SPHI</name>
<dbReference type="Proteomes" id="UP000636110">
    <property type="component" value="Unassembled WGS sequence"/>
</dbReference>
<dbReference type="Pfam" id="PF14606">
    <property type="entry name" value="Lipase_GDSL_3"/>
    <property type="match status" value="1"/>
</dbReference>
<proteinExistence type="predicted"/>
<evidence type="ECO:0000313" key="4">
    <source>
        <dbReference type="EMBL" id="MBB2147644.1"/>
    </source>
</evidence>
<dbReference type="Pfam" id="PF14607">
    <property type="entry name" value="GxDLY"/>
    <property type="match status" value="1"/>
</dbReference>
<keyword evidence="5" id="KW-1185">Reference proteome</keyword>
<sequence length="600" mass="67350">MVMIMALFFSQFVIAQEKKTFKSWNPAKDSLNVVHGRGWTNGYKSNYDRLPATAEKKVRDPLWKLSENSAGLNLRFKTDAEEIVVKFTVSGSLQMPHMPATGVSGVDLYVKDLDGRWLWCAGKFAFGDTISYRFLNIAGKDLQIKDREYQLYLPLYNSVKWLEVAVPTTASFSKIPVAKADKPIVVYGTSIAQGACATRPGLAWTSILGRKLDRPMVNLGFSGNGKFEAEVLDYITQIDAKLYVLDCLPNMISKEMSNAFVGKRIADAVAQIQLKRPGVPILLTEHDGFSEEEMQPLRKKEYETINQVLRNTVDSLTKAGRKDLYLLSKKAIGQDIESMVDGLHPNDIGMMNYAKAYEQKIKEIFKEKEGKVSTTIPVTQRRDASTYDWESRHNQVLDYTASHQPKLVFIGNSITHYWGGQPIAPHANGKDSWKKYFGDRNAINMGFGWDRIENVLWRVYHGELDGFKPQQIVLMIGTNNLEINTDDEIVQGLKLLVTAIQDKQPKAKLVLLGILPRKGMEARIAKLNKEIGAATALSSGKGGKVERPLKMDFKFVDAGAVFLNPQQRIDESLFSDGLHPNALGYEKLGKFLVNRLPMTN</sequence>
<evidence type="ECO:0000313" key="5">
    <source>
        <dbReference type="Proteomes" id="UP000636110"/>
    </source>
</evidence>
<dbReference type="InterPro" id="IPR032740">
    <property type="entry name" value="GxDLY"/>
</dbReference>
<gene>
    <name evidence="4" type="ORF">GM920_01845</name>
</gene>
<evidence type="ECO:0000259" key="3">
    <source>
        <dbReference type="Pfam" id="PF14607"/>
    </source>
</evidence>
<reference evidence="4 5" key="1">
    <citation type="submission" date="2019-11" db="EMBL/GenBank/DDBJ databases">
        <title>Description of Pedobacter sp. LMG 31462T.</title>
        <authorList>
            <person name="Carlier A."/>
            <person name="Qi S."/>
            <person name="Vandamme P."/>
        </authorList>
    </citation>
    <scope>NUCLEOTIDE SEQUENCE [LARGE SCALE GENOMIC DNA]</scope>
    <source>
        <strain evidence="4 5">LMG 31462</strain>
    </source>
</reference>
<dbReference type="SUPFAM" id="SSF52266">
    <property type="entry name" value="SGNH hydrolase"/>
    <property type="match status" value="2"/>
</dbReference>
<dbReference type="InterPro" id="IPR036514">
    <property type="entry name" value="SGNH_hydro_sf"/>
</dbReference>
<organism evidence="4 5">
    <name type="scientific">Pedobacter gandavensis</name>
    <dbReference type="NCBI Taxonomy" id="2679963"/>
    <lineage>
        <taxon>Bacteria</taxon>
        <taxon>Pseudomonadati</taxon>
        <taxon>Bacteroidota</taxon>
        <taxon>Sphingobacteriia</taxon>
        <taxon>Sphingobacteriales</taxon>
        <taxon>Sphingobacteriaceae</taxon>
        <taxon>Pedobacter</taxon>
    </lineage>
</organism>
<dbReference type="PANTHER" id="PTHR30383">
    <property type="entry name" value="THIOESTERASE 1/PROTEASE 1/LYSOPHOSPHOLIPASE L1"/>
    <property type="match status" value="1"/>
</dbReference>
<dbReference type="Gene3D" id="3.40.50.1110">
    <property type="entry name" value="SGNH hydrolase"/>
    <property type="match status" value="2"/>
</dbReference>